<feature type="domain" description="Ketoreductase" evidence="3">
    <location>
        <begin position="44"/>
        <end position="231"/>
    </location>
</feature>
<dbReference type="PRINTS" id="PR00081">
    <property type="entry name" value="GDHRDH"/>
</dbReference>
<comment type="caution">
    <text evidence="4">The sequence shown here is derived from an EMBL/GenBank/DDBJ whole genome shotgun (WGS) entry which is preliminary data.</text>
</comment>
<proteinExistence type="inferred from homology"/>
<organism evidence="4 5">
    <name type="scientific">Apatococcus lobatus</name>
    <dbReference type="NCBI Taxonomy" id="904363"/>
    <lineage>
        <taxon>Eukaryota</taxon>
        <taxon>Viridiplantae</taxon>
        <taxon>Chlorophyta</taxon>
        <taxon>core chlorophytes</taxon>
        <taxon>Trebouxiophyceae</taxon>
        <taxon>Chlorellales</taxon>
        <taxon>Chlorellaceae</taxon>
        <taxon>Apatococcus</taxon>
    </lineage>
</organism>
<evidence type="ECO:0000256" key="1">
    <source>
        <dbReference type="ARBA" id="ARBA00023002"/>
    </source>
</evidence>
<dbReference type="Proteomes" id="UP001438707">
    <property type="component" value="Unassembled WGS sequence"/>
</dbReference>
<evidence type="ECO:0000259" key="3">
    <source>
        <dbReference type="SMART" id="SM00822"/>
    </source>
</evidence>
<dbReference type="PANTHER" id="PTHR43157:SF31">
    <property type="entry name" value="PHOSPHATIDYLINOSITOL-GLYCAN BIOSYNTHESIS CLASS F PROTEIN"/>
    <property type="match status" value="1"/>
</dbReference>
<dbReference type="GO" id="GO:0016491">
    <property type="term" value="F:oxidoreductase activity"/>
    <property type="evidence" value="ECO:0007669"/>
    <property type="project" value="UniProtKB-KW"/>
</dbReference>
<keyword evidence="5" id="KW-1185">Reference proteome</keyword>
<dbReference type="Gene3D" id="3.40.50.720">
    <property type="entry name" value="NAD(P)-binding Rossmann-like Domain"/>
    <property type="match status" value="1"/>
</dbReference>
<dbReference type="InterPro" id="IPR057326">
    <property type="entry name" value="KR_dom"/>
</dbReference>
<evidence type="ECO:0000256" key="2">
    <source>
        <dbReference type="RuleBase" id="RU000363"/>
    </source>
</evidence>
<accession>A0AAW1RX62</accession>
<sequence length="309" mass="33299">MHLERSFTGLGSCKYGLLRSSCALLPVARRALGVRASSNSLQGKTYLVTGSTDGIGQHTALNLARAGGNVIIHGRSSQRVDASRQRIEKAAAGGWVKAYTYDLSSMASVRDFAAAVRHDVQTLNVLLNNAGVFEQRMSKTVDGFEMTWSVNVMAPFLFTSLLLDSIQDRIVNVSSISAGSSVDFSNLQQEKGFSSHGSYALSKIAMMAFTAKLAKRLQKQGGPTVNCLDPGTVNTKMLEAGWGMCGMPVSAANGETFLATDPCVKATTGEYFNGNRVVSMRGEARKTKVQDRLWTILEQQTGAVWPQQS</sequence>
<dbReference type="PANTHER" id="PTHR43157">
    <property type="entry name" value="PHOSPHATIDYLINOSITOL-GLYCAN BIOSYNTHESIS CLASS F PROTEIN-RELATED"/>
    <property type="match status" value="1"/>
</dbReference>
<dbReference type="SMART" id="SM00822">
    <property type="entry name" value="PKS_KR"/>
    <property type="match status" value="1"/>
</dbReference>
<dbReference type="InterPro" id="IPR036291">
    <property type="entry name" value="NAD(P)-bd_dom_sf"/>
</dbReference>
<reference evidence="4 5" key="1">
    <citation type="journal article" date="2024" name="Nat. Commun.">
        <title>Phylogenomics reveals the evolutionary origins of lichenization in chlorophyte algae.</title>
        <authorList>
            <person name="Puginier C."/>
            <person name="Libourel C."/>
            <person name="Otte J."/>
            <person name="Skaloud P."/>
            <person name="Haon M."/>
            <person name="Grisel S."/>
            <person name="Petersen M."/>
            <person name="Berrin J.G."/>
            <person name="Delaux P.M."/>
            <person name="Dal Grande F."/>
            <person name="Keller J."/>
        </authorList>
    </citation>
    <scope>NUCLEOTIDE SEQUENCE [LARGE SCALE GENOMIC DNA]</scope>
    <source>
        <strain evidence="4 5">SAG 2145</strain>
    </source>
</reference>
<evidence type="ECO:0000313" key="4">
    <source>
        <dbReference type="EMBL" id="KAK9837902.1"/>
    </source>
</evidence>
<dbReference type="InterPro" id="IPR002347">
    <property type="entry name" value="SDR_fam"/>
</dbReference>
<keyword evidence="1" id="KW-0560">Oxidoreductase</keyword>
<dbReference type="EMBL" id="JALJOS010000006">
    <property type="protein sequence ID" value="KAK9837902.1"/>
    <property type="molecule type" value="Genomic_DNA"/>
</dbReference>
<dbReference type="SUPFAM" id="SSF51735">
    <property type="entry name" value="NAD(P)-binding Rossmann-fold domains"/>
    <property type="match status" value="1"/>
</dbReference>
<comment type="similarity">
    <text evidence="2">Belongs to the short-chain dehydrogenases/reductases (SDR) family.</text>
</comment>
<protein>
    <recommendedName>
        <fullName evidence="3">Ketoreductase domain-containing protein</fullName>
    </recommendedName>
</protein>
<name>A0AAW1RX62_9CHLO</name>
<dbReference type="PRINTS" id="PR00080">
    <property type="entry name" value="SDRFAMILY"/>
</dbReference>
<dbReference type="AlphaFoldDB" id="A0AAW1RX62"/>
<evidence type="ECO:0000313" key="5">
    <source>
        <dbReference type="Proteomes" id="UP001438707"/>
    </source>
</evidence>
<gene>
    <name evidence="4" type="ORF">WJX74_007474</name>
</gene>
<dbReference type="Pfam" id="PF00106">
    <property type="entry name" value="adh_short"/>
    <property type="match status" value="1"/>
</dbReference>